<sequence>MHETNRALSRPVARVRDLPPALTTDVPVLVMLVACWMLVPVAWAHLATGFALVALILLHLWTRRGRIAQLFRGDRRTRRHRWSRRSAYVLFFLAAILMTASGVMRWAGLPPEHTAHAATSTLLLAGALAHIWASRRALRARLRRTAGAAAGRQQRSSTTAR</sequence>
<protein>
    <recommendedName>
        <fullName evidence="4">Transmembrane protein</fullName>
    </recommendedName>
</protein>
<evidence type="ECO:0008006" key="4">
    <source>
        <dbReference type="Google" id="ProtNLM"/>
    </source>
</evidence>
<name>A0ABV9A5G8_9ACTN</name>
<reference evidence="3" key="1">
    <citation type="journal article" date="2019" name="Int. J. Syst. Evol. Microbiol.">
        <title>The Global Catalogue of Microorganisms (GCM) 10K type strain sequencing project: providing services to taxonomists for standard genome sequencing and annotation.</title>
        <authorList>
            <consortium name="The Broad Institute Genomics Platform"/>
            <consortium name="The Broad Institute Genome Sequencing Center for Infectious Disease"/>
            <person name="Wu L."/>
            <person name="Ma J."/>
        </authorList>
    </citation>
    <scope>NUCLEOTIDE SEQUENCE [LARGE SCALE GENOMIC DNA]</scope>
    <source>
        <strain evidence="3">CGMCC 4.7357</strain>
    </source>
</reference>
<keyword evidence="1" id="KW-0812">Transmembrane</keyword>
<keyword evidence="1" id="KW-0472">Membrane</keyword>
<organism evidence="2 3">
    <name type="scientific">Streptomyces ovatisporus</name>
    <dbReference type="NCBI Taxonomy" id="1128682"/>
    <lineage>
        <taxon>Bacteria</taxon>
        <taxon>Bacillati</taxon>
        <taxon>Actinomycetota</taxon>
        <taxon>Actinomycetes</taxon>
        <taxon>Kitasatosporales</taxon>
        <taxon>Streptomycetaceae</taxon>
        <taxon>Streptomyces</taxon>
    </lineage>
</organism>
<evidence type="ECO:0000313" key="2">
    <source>
        <dbReference type="EMBL" id="MFC4494869.1"/>
    </source>
</evidence>
<evidence type="ECO:0000256" key="1">
    <source>
        <dbReference type="SAM" id="Phobius"/>
    </source>
</evidence>
<proteinExistence type="predicted"/>
<keyword evidence="1" id="KW-1133">Transmembrane helix</keyword>
<dbReference type="EMBL" id="JBHSFH010000006">
    <property type="protein sequence ID" value="MFC4494869.1"/>
    <property type="molecule type" value="Genomic_DNA"/>
</dbReference>
<dbReference type="RefSeq" id="WP_386446701.1">
    <property type="nucleotide sequence ID" value="NZ_JBHSFH010000006.1"/>
</dbReference>
<keyword evidence="3" id="KW-1185">Reference proteome</keyword>
<gene>
    <name evidence="2" type="ORF">ACFPA8_12060</name>
</gene>
<feature type="transmembrane region" description="Helical" evidence="1">
    <location>
        <begin position="45"/>
        <end position="62"/>
    </location>
</feature>
<comment type="caution">
    <text evidence="2">The sequence shown here is derived from an EMBL/GenBank/DDBJ whole genome shotgun (WGS) entry which is preliminary data.</text>
</comment>
<feature type="transmembrane region" description="Helical" evidence="1">
    <location>
        <begin position="86"/>
        <end position="107"/>
    </location>
</feature>
<dbReference type="Proteomes" id="UP001595997">
    <property type="component" value="Unassembled WGS sequence"/>
</dbReference>
<feature type="transmembrane region" description="Helical" evidence="1">
    <location>
        <begin position="113"/>
        <end position="133"/>
    </location>
</feature>
<evidence type="ECO:0000313" key="3">
    <source>
        <dbReference type="Proteomes" id="UP001595997"/>
    </source>
</evidence>
<accession>A0ABV9A5G8</accession>